<gene>
    <name evidence="2" type="ORF">D5S18_21310</name>
</gene>
<organism evidence="2 3">
    <name type="scientific">Nocardia panacis</name>
    <dbReference type="NCBI Taxonomy" id="2340916"/>
    <lineage>
        <taxon>Bacteria</taxon>
        <taxon>Bacillati</taxon>
        <taxon>Actinomycetota</taxon>
        <taxon>Actinomycetes</taxon>
        <taxon>Mycobacteriales</taxon>
        <taxon>Nocardiaceae</taxon>
        <taxon>Nocardia</taxon>
    </lineage>
</organism>
<dbReference type="OrthoDB" id="4504509at2"/>
<evidence type="ECO:0000313" key="2">
    <source>
        <dbReference type="EMBL" id="RJO73712.1"/>
    </source>
</evidence>
<dbReference type="Proteomes" id="UP000266677">
    <property type="component" value="Unassembled WGS sequence"/>
</dbReference>
<feature type="region of interest" description="Disordered" evidence="1">
    <location>
        <begin position="103"/>
        <end position="135"/>
    </location>
</feature>
<reference evidence="2 3" key="1">
    <citation type="submission" date="2018-09" db="EMBL/GenBank/DDBJ databases">
        <title>YIM PH21274 draft genome.</title>
        <authorList>
            <person name="Miao C."/>
        </authorList>
    </citation>
    <scope>NUCLEOTIDE SEQUENCE [LARGE SCALE GENOMIC DNA]</scope>
    <source>
        <strain evidence="2 3">YIM PH 21724</strain>
    </source>
</reference>
<evidence type="ECO:0000256" key="1">
    <source>
        <dbReference type="SAM" id="MobiDB-lite"/>
    </source>
</evidence>
<protein>
    <submittedName>
        <fullName evidence="2">Uncharacterized protein</fullName>
    </submittedName>
</protein>
<evidence type="ECO:0000313" key="3">
    <source>
        <dbReference type="Proteomes" id="UP000266677"/>
    </source>
</evidence>
<proteinExistence type="predicted"/>
<dbReference type="RefSeq" id="WP_120042788.1">
    <property type="nucleotide sequence ID" value="NZ_QZFU01000023.1"/>
</dbReference>
<accession>A0A3A4K839</accession>
<sequence>MLANAHLAVAAAIAGGLPALFSLGSSAVVAAAAIDADVLATISAIQASYRASQMVKVLGMTGLALGAVGVIDAFHALPAIDLDKAIARLAAIIAMKAAIDDASDLGESDKPDSRIPRIASRNTSPTGIWTRPGGN</sequence>
<dbReference type="EMBL" id="QZFU01000023">
    <property type="protein sequence ID" value="RJO73712.1"/>
    <property type="molecule type" value="Genomic_DNA"/>
</dbReference>
<comment type="caution">
    <text evidence="2">The sequence shown here is derived from an EMBL/GenBank/DDBJ whole genome shotgun (WGS) entry which is preliminary data.</text>
</comment>
<keyword evidence="3" id="KW-1185">Reference proteome</keyword>
<dbReference type="AlphaFoldDB" id="A0A3A4K839"/>
<name>A0A3A4K839_9NOCA</name>